<evidence type="ECO:0000256" key="2">
    <source>
        <dbReference type="ARBA" id="ARBA00008779"/>
    </source>
</evidence>
<feature type="non-terminal residue" evidence="4">
    <location>
        <position position="1"/>
    </location>
</feature>
<dbReference type="PANTHER" id="PTHR46615">
    <property type="entry name" value="ARYLSULFATASE K"/>
    <property type="match status" value="1"/>
</dbReference>
<protein>
    <submittedName>
        <fullName evidence="4">(spotted green pufferfish) hypothetical protein</fullName>
    </submittedName>
</protein>
<feature type="non-terminal residue" evidence="4">
    <location>
        <position position="534"/>
    </location>
</feature>
<dbReference type="PANTHER" id="PTHR46615:SF1">
    <property type="entry name" value="ARYLSULFATASE K"/>
    <property type="match status" value="1"/>
</dbReference>
<name>Q4SG40_TETNG</name>
<dbReference type="InterPro" id="IPR017850">
    <property type="entry name" value="Alkaline_phosphatase_core_sf"/>
</dbReference>
<evidence type="ECO:0000259" key="3">
    <source>
        <dbReference type="Pfam" id="PF00884"/>
    </source>
</evidence>
<organism evidence="4">
    <name type="scientific">Tetraodon nigroviridis</name>
    <name type="common">Spotted green pufferfish</name>
    <name type="synonym">Chelonodon nigroviridis</name>
    <dbReference type="NCBI Taxonomy" id="99883"/>
    <lineage>
        <taxon>Eukaryota</taxon>
        <taxon>Metazoa</taxon>
        <taxon>Chordata</taxon>
        <taxon>Craniata</taxon>
        <taxon>Vertebrata</taxon>
        <taxon>Euteleostomi</taxon>
        <taxon>Actinopterygii</taxon>
        <taxon>Neopterygii</taxon>
        <taxon>Teleostei</taxon>
        <taxon>Neoteleostei</taxon>
        <taxon>Acanthomorphata</taxon>
        <taxon>Eupercaria</taxon>
        <taxon>Tetraodontiformes</taxon>
        <taxon>Tetradontoidea</taxon>
        <taxon>Tetraodontidae</taxon>
        <taxon>Tetraodon</taxon>
    </lineage>
</organism>
<dbReference type="SUPFAM" id="SSF53649">
    <property type="entry name" value="Alkaline phosphatase-like"/>
    <property type="match status" value="1"/>
</dbReference>
<reference evidence="4" key="2">
    <citation type="submission" date="2004-02" db="EMBL/GenBank/DDBJ databases">
        <authorList>
            <consortium name="Genoscope"/>
            <consortium name="Whitehead Institute Centre for Genome Research"/>
        </authorList>
    </citation>
    <scope>NUCLEOTIDE SEQUENCE</scope>
</reference>
<dbReference type="GO" id="GO:0004065">
    <property type="term" value="F:arylsulfatase activity"/>
    <property type="evidence" value="ECO:0007669"/>
    <property type="project" value="TreeGrafter"/>
</dbReference>
<dbReference type="AlphaFoldDB" id="Q4SG40"/>
<dbReference type="InterPro" id="IPR051849">
    <property type="entry name" value="GAG-degrading_sulfatase"/>
</dbReference>
<comment type="similarity">
    <text evidence="2">Belongs to the sulfatase family.</text>
</comment>
<evidence type="ECO:0000256" key="1">
    <source>
        <dbReference type="ARBA" id="ARBA00001913"/>
    </source>
</evidence>
<reference evidence="4" key="1">
    <citation type="journal article" date="2004" name="Nature">
        <title>Genome duplication in the teleost fish Tetraodon nigroviridis reveals the early vertebrate proto-karyotype.</title>
        <authorList>
            <person name="Jaillon O."/>
            <person name="Aury J.-M."/>
            <person name="Brunet F."/>
            <person name="Petit J.-L."/>
            <person name="Stange-Thomann N."/>
            <person name="Mauceli E."/>
            <person name="Bouneau L."/>
            <person name="Fischer C."/>
            <person name="Ozouf-Costaz C."/>
            <person name="Bernot A."/>
            <person name="Nicaud S."/>
            <person name="Jaffe D."/>
            <person name="Fisher S."/>
            <person name="Lutfalla G."/>
            <person name="Dossat C."/>
            <person name="Segurens B."/>
            <person name="Dasilva C."/>
            <person name="Salanoubat M."/>
            <person name="Levy M."/>
            <person name="Boudet N."/>
            <person name="Castellano S."/>
            <person name="Anthouard V."/>
            <person name="Jubin C."/>
            <person name="Castelli V."/>
            <person name="Katinka M."/>
            <person name="Vacherie B."/>
            <person name="Biemont C."/>
            <person name="Skalli Z."/>
            <person name="Cattolico L."/>
            <person name="Poulain J."/>
            <person name="De Berardinis V."/>
            <person name="Cruaud C."/>
            <person name="Duprat S."/>
            <person name="Brottier P."/>
            <person name="Coutanceau J.-P."/>
            <person name="Gouzy J."/>
            <person name="Parra G."/>
            <person name="Lardier G."/>
            <person name="Chapple C."/>
            <person name="McKernan K.J."/>
            <person name="McEwan P."/>
            <person name="Bosak S."/>
            <person name="Kellis M."/>
            <person name="Volff J.-N."/>
            <person name="Guigo R."/>
            <person name="Zody M.C."/>
            <person name="Mesirov J."/>
            <person name="Lindblad-Toh K."/>
            <person name="Birren B."/>
            <person name="Nusbaum C."/>
            <person name="Kahn D."/>
            <person name="Robinson-Rechavi M."/>
            <person name="Laudet V."/>
            <person name="Schachter V."/>
            <person name="Quetier F."/>
            <person name="Saurin W."/>
            <person name="Scarpelli C."/>
            <person name="Wincker P."/>
            <person name="Lander E.S."/>
            <person name="Weissenbach J."/>
            <person name="Roest Crollius H."/>
        </authorList>
    </citation>
    <scope>NUCLEOTIDE SEQUENCE [LARGE SCALE GENOMIC DNA]</scope>
</reference>
<dbReference type="InterPro" id="IPR000917">
    <property type="entry name" value="Sulfatase_N"/>
</dbReference>
<gene>
    <name evidence="4" type="ORF">GSTENG00018820001</name>
</gene>
<dbReference type="EMBL" id="CAAE01014600">
    <property type="protein sequence ID" value="CAG00392.1"/>
    <property type="molecule type" value="Genomic_DNA"/>
</dbReference>
<accession>Q4SG40</accession>
<sequence length="534" mass="60397">DGRLTFDPGSSVVKLPFITYLQELGVTFLNAYTNSPICCPSRAAMWSGQFVHLTQSWNNYKCLDANVTTWMDLLESNGYRTKRIGKLDYTSGSHSVSNRVEAWTREVQFLLRQEGRPVAQLVGNMSTVRVMRKDWENTDEATRWLRQRAESPQQPFALYLGLNLPHPYKTESLGPTAGGSTFRTSPYWLEKAGRYFIIASIQRLHVDLNEASCFKQVSSEHVSVPKWLPVAAMHPVDFYSTFTKNCSGSFTQEEITNVRAFYYAMCAEADAMLGQLISALRETRLLGNTVVVFTADHGELAMEHRQFYKMSMFEGSSHVPLLFTGPGLMSGVQVNQLVSLVDIYPTILDIADVSPVGPLSGYSLLSLLANYTSFSGRPHPDWVLSEYHGCNANSSTYMLRSGRWKYLAYADGLSVPPQLFGELQHVRGNSQNGTPLNCLWSCLFFADLSLDKEELHNVVFKFTDVYAHLDKLLRSIVDYPAVSAAVHLYNKKAFVAWSQTLGRNYSQVISNLRWHIDWQKDPSANERAIEKWLY</sequence>
<feature type="domain" description="Sulfatase N-terminal" evidence="3">
    <location>
        <begin position="13"/>
        <end position="353"/>
    </location>
</feature>
<dbReference type="Pfam" id="PF00884">
    <property type="entry name" value="Sulfatase"/>
    <property type="match status" value="1"/>
</dbReference>
<dbReference type="OrthoDB" id="1886626at2759"/>
<comment type="caution">
    <text evidence="4">The sequence shown here is derived from an EMBL/GenBank/DDBJ whole genome shotgun (WGS) entry which is preliminary data.</text>
</comment>
<dbReference type="Gene3D" id="3.40.720.10">
    <property type="entry name" value="Alkaline Phosphatase, subunit A"/>
    <property type="match status" value="2"/>
</dbReference>
<dbReference type="GO" id="GO:0015024">
    <property type="term" value="F:glucuronate-2-sulfatase activity"/>
    <property type="evidence" value="ECO:0007669"/>
    <property type="project" value="TreeGrafter"/>
</dbReference>
<evidence type="ECO:0000313" key="4">
    <source>
        <dbReference type="EMBL" id="CAG00392.1"/>
    </source>
</evidence>
<comment type="cofactor">
    <cofactor evidence="1">
        <name>Ca(2+)</name>
        <dbReference type="ChEBI" id="CHEBI:29108"/>
    </cofactor>
</comment>
<proteinExistence type="inferred from homology"/>
<dbReference type="KEGG" id="tng:GSTEN00018820G001"/>